<protein>
    <submittedName>
        <fullName evidence="1">TAP-like protein-domain-containing protein</fullName>
    </submittedName>
</protein>
<name>A0ACB7P4Z3_9PEZI</name>
<evidence type="ECO:0000313" key="2">
    <source>
        <dbReference type="Proteomes" id="UP000724584"/>
    </source>
</evidence>
<organism evidence="1 2">
    <name type="scientific">Chaetomium tenue</name>
    <dbReference type="NCBI Taxonomy" id="1854479"/>
    <lineage>
        <taxon>Eukaryota</taxon>
        <taxon>Fungi</taxon>
        <taxon>Dikarya</taxon>
        <taxon>Ascomycota</taxon>
        <taxon>Pezizomycotina</taxon>
        <taxon>Sordariomycetes</taxon>
        <taxon>Sordariomycetidae</taxon>
        <taxon>Sordariales</taxon>
        <taxon>Chaetomiaceae</taxon>
        <taxon>Chaetomium</taxon>
    </lineage>
</organism>
<dbReference type="Proteomes" id="UP000724584">
    <property type="component" value="Unassembled WGS sequence"/>
</dbReference>
<dbReference type="EMBL" id="JAGIZQ010000005">
    <property type="protein sequence ID" value="KAH6628899.1"/>
    <property type="molecule type" value="Genomic_DNA"/>
</dbReference>
<reference evidence="1 2" key="1">
    <citation type="journal article" date="2021" name="Nat. Commun.">
        <title>Genetic determinants of endophytism in the Arabidopsis root mycobiome.</title>
        <authorList>
            <person name="Mesny F."/>
            <person name="Miyauchi S."/>
            <person name="Thiergart T."/>
            <person name="Pickel B."/>
            <person name="Atanasova L."/>
            <person name="Karlsson M."/>
            <person name="Huettel B."/>
            <person name="Barry K.W."/>
            <person name="Haridas S."/>
            <person name="Chen C."/>
            <person name="Bauer D."/>
            <person name="Andreopoulos W."/>
            <person name="Pangilinan J."/>
            <person name="LaButti K."/>
            <person name="Riley R."/>
            <person name="Lipzen A."/>
            <person name="Clum A."/>
            <person name="Drula E."/>
            <person name="Henrissat B."/>
            <person name="Kohler A."/>
            <person name="Grigoriev I.V."/>
            <person name="Martin F.M."/>
            <person name="Hacquard S."/>
        </authorList>
    </citation>
    <scope>NUCLEOTIDE SEQUENCE [LARGE SCALE GENOMIC DNA]</scope>
    <source>
        <strain evidence="1 2">MPI-SDFR-AT-0079</strain>
    </source>
</reference>
<comment type="caution">
    <text evidence="1">The sequence shown here is derived from an EMBL/GenBank/DDBJ whole genome shotgun (WGS) entry which is preliminary data.</text>
</comment>
<gene>
    <name evidence="1" type="ORF">F5144DRAFT_328337</name>
</gene>
<proteinExistence type="predicted"/>
<evidence type="ECO:0000313" key="1">
    <source>
        <dbReference type="EMBL" id="KAH6628899.1"/>
    </source>
</evidence>
<keyword evidence="2" id="KW-1185">Reference proteome</keyword>
<accession>A0ACB7P4Z3</accession>
<sequence>MHFPAQPWTLWSMALLATPTTAFISPLRARQADDGATAFDWTSITPTPDLQYHSCYGTFQCARLRVPLDWSKEPTTSHSNSNSSFSSSSPGPYAAIAIVTLPATVPVTDPSYAGPILINPGGPGGSGAQTALSLGAVMQGLIDVPGVRHYDVLGFDPRGVALTTPSGSCYENQFDRAVDAMALRGMPTVLSEQGLNMKFGANQAAGKLCDENVFKYLSTASVARDMLEIVDQSHELVTKTAGSNATRKACGGGESGGKPRLQYIGFSYGTVLGNTFASMFPGRVGRMLLDGVADAEDYMAGTWQKNIGDADASVDVFYRTCFDAGAGCPLRQSSDTSFEDIRARVAALQASLRAASVATVYNNRIYTMTSHLLSEKIRTSLYEPIPKYEPLAIALAEALVGNFSSILADDIVMGFDLRSSVCTEPPASDPPQEYNFGNEISRGIICGDSQASAGKRDLAWAAAVVARTTNQSSSVGEAWSNIPLACADWSIAPAYAYAGPFGSKAPDNSSNTPAAPLLITSTKTDHATPLANAYALSRMHGGSAVAVVDAVGHCALLATASTCMYGIVQEYFHTGKLPVNGTVCEPDCVPQIPFKACPGLPGV</sequence>